<organism evidence="22 23">
    <name type="scientific">Planktothrix tepida PCC 9214</name>
    <dbReference type="NCBI Taxonomy" id="671072"/>
    <lineage>
        <taxon>Bacteria</taxon>
        <taxon>Bacillati</taxon>
        <taxon>Cyanobacteriota</taxon>
        <taxon>Cyanophyceae</taxon>
        <taxon>Oscillatoriophycideae</taxon>
        <taxon>Oscillatoriales</taxon>
        <taxon>Microcoleaceae</taxon>
        <taxon>Planktothrix</taxon>
    </lineage>
</organism>
<feature type="domain" description="Histidine kinase" evidence="19">
    <location>
        <begin position="472"/>
        <end position="709"/>
    </location>
</feature>
<dbReference type="SMART" id="SM00448">
    <property type="entry name" value="REC"/>
    <property type="match status" value="1"/>
</dbReference>
<dbReference type="Pfam" id="PF00072">
    <property type="entry name" value="Response_reg"/>
    <property type="match status" value="1"/>
</dbReference>
<gene>
    <name evidence="22" type="ORF">PL921480087</name>
</gene>
<evidence type="ECO:0000256" key="13">
    <source>
        <dbReference type="ARBA" id="ARBA00023012"/>
    </source>
</evidence>
<dbReference type="PANTHER" id="PTHR45339">
    <property type="entry name" value="HYBRID SIGNAL TRANSDUCTION HISTIDINE KINASE J"/>
    <property type="match status" value="1"/>
</dbReference>
<dbReference type="Proteomes" id="UP000184315">
    <property type="component" value="Unassembled WGS sequence"/>
</dbReference>
<keyword evidence="23" id="KW-1185">Reference proteome</keyword>
<evidence type="ECO:0000256" key="10">
    <source>
        <dbReference type="ARBA" id="ARBA00022777"/>
    </source>
</evidence>
<keyword evidence="13" id="KW-0902">Two-component regulatory system</keyword>
<dbReference type="InterPro" id="IPR036097">
    <property type="entry name" value="HisK_dim/P_sf"/>
</dbReference>
<dbReference type="GO" id="GO:0000155">
    <property type="term" value="F:phosphorelay sensor kinase activity"/>
    <property type="evidence" value="ECO:0007669"/>
    <property type="project" value="InterPro"/>
</dbReference>
<dbReference type="CDD" id="cd17546">
    <property type="entry name" value="REC_hyHK_CKI1_RcsC-like"/>
    <property type="match status" value="1"/>
</dbReference>
<dbReference type="InterPro" id="IPR003661">
    <property type="entry name" value="HisK_dim/P_dom"/>
</dbReference>
<evidence type="ECO:0000259" key="21">
    <source>
        <dbReference type="PROSITE" id="PS50885"/>
    </source>
</evidence>
<comment type="similarity">
    <text evidence="3">In the N-terminal section; belongs to the phytochrome family.</text>
</comment>
<evidence type="ECO:0000259" key="19">
    <source>
        <dbReference type="PROSITE" id="PS50109"/>
    </source>
</evidence>
<evidence type="ECO:0000256" key="9">
    <source>
        <dbReference type="ARBA" id="ARBA00022741"/>
    </source>
</evidence>
<comment type="subcellular location">
    <subcellularLocation>
        <location evidence="2">Cell membrane</location>
        <topology evidence="2">Multi-pass membrane protein</topology>
    </subcellularLocation>
</comment>
<dbReference type="GO" id="GO:0005524">
    <property type="term" value="F:ATP binding"/>
    <property type="evidence" value="ECO:0007669"/>
    <property type="project" value="UniProtKB-KW"/>
</dbReference>
<evidence type="ECO:0000256" key="4">
    <source>
        <dbReference type="ARBA" id="ARBA00012438"/>
    </source>
</evidence>
<keyword evidence="7" id="KW-0808">Transferase</keyword>
<dbReference type="CDD" id="cd00082">
    <property type="entry name" value="HisKA"/>
    <property type="match status" value="1"/>
</dbReference>
<dbReference type="FunFam" id="1.10.287.130:FF:000004">
    <property type="entry name" value="Ethylene receptor 1"/>
    <property type="match status" value="1"/>
</dbReference>
<dbReference type="Pfam" id="PF02743">
    <property type="entry name" value="dCache_1"/>
    <property type="match status" value="1"/>
</dbReference>
<keyword evidence="8 18" id="KW-0812">Transmembrane</keyword>
<sequence length="943" mass="108016">MIKILIKVNNSPFIDKIHLMTILWLKLPLRWVLIVPFVVQLFTTVGLVGWMSFRSSQASVEDVVNQMHRETSDRIEQKLNQFLEIPHLINQLNLDAINNGYIDINNPEQLHHHFWLQVQRFKTINFVFFASEKNEFIGIGRFNQSPLLMMKAGKSTQGGIHFFELDAQGKPKKLVRETPNFPIRQRPWYKAAIMSNHSVWSPIFTYHAYPQIALSASVIVKNKQGKILGVLANNVFLNQLSDFLKDLKVSKSGQIFIIDRQGLIVASSTLSRPFLIDENGKTQRIQGLNSTDPLLQNSCKYLLKSFNNFNRIKAVYQSDFIYQKERHLIQVIPYSDQRGLDWLIILVVPESNFMERIKKNNYQTIFLCFFALFIALIFGFLTTRWIMKPILELNQAAQKIAQGELEQIQQEIHSQGIYELELLSQSFNQMVSQLKDSFETLEVKVEERTTELKQAKESAELANRAKSIFLANMSHELRTPLHAILGFTQLMLRQSKAESKQLENLEIINRSGEHLLKLINEILDLTKIESGRTVLNLSSFDLYSCLTSLKQLFELKAKSKGIKLIFEWDTTLPQYIQSDEGKLRQVLINLLGNAIKFTSQGQVILRAKIQPPLEQSILVFDSSFWEQNESEQTYLYFEIEDTGPGIAPEELTQLFEAFIQTETGKKSQQGTGLGLTISQKFIRLMGGEIQVESRLNQGTLFRFYINIYPVHFLNLKPLISPKQVIGLEPNQPNYRILIVDDHLTNRQLLLHLLSPLGFDLREAQNGQEAVGIWNHWQPHLIFMDMRMPVMDGYEATKQIKSHLKGEATVIIALTGSVFEEERTVVLSAGCDDFVRKPCREEQLLETIAHHLGVRYLYAPEIDCSESGLKIDPPILTPDALKIMSSDWLIALRYGAAAADGEQIVQLLQQIPPSHRHVAQSLMVLVNNFSFDQIIDLAQTATQQ</sequence>
<keyword evidence="11" id="KW-0067">ATP-binding</keyword>
<evidence type="ECO:0000256" key="7">
    <source>
        <dbReference type="ARBA" id="ARBA00022679"/>
    </source>
</evidence>
<dbReference type="AlphaFoldDB" id="A0A1J1LW69"/>
<dbReference type="SUPFAM" id="SSF158472">
    <property type="entry name" value="HAMP domain-like"/>
    <property type="match status" value="1"/>
</dbReference>
<dbReference type="CDD" id="cd16922">
    <property type="entry name" value="HATPase_EvgS-ArcB-TorS-like"/>
    <property type="match status" value="1"/>
</dbReference>
<feature type="transmembrane region" description="Helical" evidence="18">
    <location>
        <begin position="364"/>
        <end position="387"/>
    </location>
</feature>
<keyword evidence="9" id="KW-0547">Nucleotide-binding</keyword>
<dbReference type="InterPro" id="IPR036890">
    <property type="entry name" value="HATPase_C_sf"/>
</dbReference>
<evidence type="ECO:0000256" key="3">
    <source>
        <dbReference type="ARBA" id="ARBA00006402"/>
    </source>
</evidence>
<dbReference type="InterPro" id="IPR001789">
    <property type="entry name" value="Sig_transdc_resp-reg_receiver"/>
</dbReference>
<evidence type="ECO:0000256" key="12">
    <source>
        <dbReference type="ARBA" id="ARBA00022989"/>
    </source>
</evidence>
<dbReference type="SUPFAM" id="SSF47384">
    <property type="entry name" value="Homodimeric domain of signal transducing histidine kinase"/>
    <property type="match status" value="1"/>
</dbReference>
<dbReference type="PANTHER" id="PTHR45339:SF1">
    <property type="entry name" value="HYBRID SIGNAL TRANSDUCTION HISTIDINE KINASE J"/>
    <property type="match status" value="1"/>
</dbReference>
<keyword evidence="14 18" id="KW-0472">Membrane</keyword>
<protein>
    <recommendedName>
        <fullName evidence="15">Circadian input-output histidine kinase CikA</fullName>
        <ecNumber evidence="4">2.7.13.3</ecNumber>
    </recommendedName>
</protein>
<dbReference type="InterPro" id="IPR004358">
    <property type="entry name" value="Sig_transdc_His_kin-like_C"/>
</dbReference>
<evidence type="ECO:0000313" key="22">
    <source>
        <dbReference type="EMBL" id="CUR35977.1"/>
    </source>
</evidence>
<evidence type="ECO:0000256" key="11">
    <source>
        <dbReference type="ARBA" id="ARBA00022840"/>
    </source>
</evidence>
<evidence type="ECO:0000256" key="17">
    <source>
        <dbReference type="SAM" id="Coils"/>
    </source>
</evidence>
<dbReference type="SMART" id="SM00387">
    <property type="entry name" value="HATPase_c"/>
    <property type="match status" value="1"/>
</dbReference>
<dbReference type="Gene3D" id="3.30.450.20">
    <property type="entry name" value="PAS domain"/>
    <property type="match status" value="1"/>
</dbReference>
<keyword evidence="10 22" id="KW-0418">Kinase</keyword>
<dbReference type="Gene3D" id="6.10.340.10">
    <property type="match status" value="1"/>
</dbReference>
<dbReference type="SUPFAM" id="SSF52172">
    <property type="entry name" value="CheY-like"/>
    <property type="match status" value="1"/>
</dbReference>
<feature type="domain" description="Response regulatory" evidence="20">
    <location>
        <begin position="735"/>
        <end position="851"/>
    </location>
</feature>
<dbReference type="CDD" id="cd06225">
    <property type="entry name" value="HAMP"/>
    <property type="match status" value="1"/>
</dbReference>
<comment type="catalytic activity">
    <reaction evidence="1">
        <text>ATP + protein L-histidine = ADP + protein N-phospho-L-histidine.</text>
        <dbReference type="EC" id="2.7.13.3"/>
    </reaction>
</comment>
<feature type="modified residue" description="4-aspartylphosphate" evidence="16">
    <location>
        <position position="784"/>
    </location>
</feature>
<dbReference type="PROSITE" id="PS50109">
    <property type="entry name" value="HIS_KIN"/>
    <property type="match status" value="1"/>
</dbReference>
<dbReference type="Pfam" id="PF00512">
    <property type="entry name" value="HisKA"/>
    <property type="match status" value="1"/>
</dbReference>
<dbReference type="GO" id="GO:0005886">
    <property type="term" value="C:plasma membrane"/>
    <property type="evidence" value="ECO:0007669"/>
    <property type="project" value="UniProtKB-SubCell"/>
</dbReference>
<dbReference type="InterPro" id="IPR033479">
    <property type="entry name" value="dCache_1"/>
</dbReference>
<dbReference type="PRINTS" id="PR00344">
    <property type="entry name" value="BCTRLSENSOR"/>
</dbReference>
<evidence type="ECO:0000256" key="6">
    <source>
        <dbReference type="ARBA" id="ARBA00022553"/>
    </source>
</evidence>
<dbReference type="PROSITE" id="PS50110">
    <property type="entry name" value="RESPONSE_REGULATORY"/>
    <property type="match status" value="1"/>
</dbReference>
<evidence type="ECO:0000256" key="2">
    <source>
        <dbReference type="ARBA" id="ARBA00004651"/>
    </source>
</evidence>
<dbReference type="Gene3D" id="1.10.287.130">
    <property type="match status" value="1"/>
</dbReference>
<evidence type="ECO:0000256" key="8">
    <source>
        <dbReference type="ARBA" id="ARBA00022692"/>
    </source>
</evidence>
<evidence type="ECO:0000256" key="5">
    <source>
        <dbReference type="ARBA" id="ARBA00022475"/>
    </source>
</evidence>
<keyword evidence="6 16" id="KW-0597">Phosphoprotein</keyword>
<dbReference type="EMBL" id="CZDF01000188">
    <property type="protein sequence ID" value="CUR35977.1"/>
    <property type="molecule type" value="Genomic_DNA"/>
</dbReference>
<dbReference type="SMART" id="SM00388">
    <property type="entry name" value="HisKA"/>
    <property type="match status" value="1"/>
</dbReference>
<evidence type="ECO:0000256" key="14">
    <source>
        <dbReference type="ARBA" id="ARBA00023136"/>
    </source>
</evidence>
<dbReference type="SMART" id="SM00304">
    <property type="entry name" value="HAMP"/>
    <property type="match status" value="1"/>
</dbReference>
<dbReference type="Pfam" id="PF02518">
    <property type="entry name" value="HATPase_c"/>
    <property type="match status" value="1"/>
</dbReference>
<accession>A0A1J1LW69</accession>
<dbReference type="FunFam" id="3.30.565.10:FF:000010">
    <property type="entry name" value="Sensor histidine kinase RcsC"/>
    <property type="match status" value="1"/>
</dbReference>
<evidence type="ECO:0000256" key="18">
    <source>
        <dbReference type="SAM" id="Phobius"/>
    </source>
</evidence>
<dbReference type="Gene3D" id="3.40.50.2300">
    <property type="match status" value="1"/>
</dbReference>
<feature type="domain" description="HAMP" evidence="21">
    <location>
        <begin position="384"/>
        <end position="439"/>
    </location>
</feature>
<keyword evidence="12 18" id="KW-1133">Transmembrane helix</keyword>
<dbReference type="PROSITE" id="PS50885">
    <property type="entry name" value="HAMP"/>
    <property type="match status" value="1"/>
</dbReference>
<dbReference type="Gene3D" id="3.30.565.10">
    <property type="entry name" value="Histidine kinase-like ATPase, C-terminal domain"/>
    <property type="match status" value="1"/>
</dbReference>
<feature type="transmembrane region" description="Helical" evidence="18">
    <location>
        <begin position="29"/>
        <end position="50"/>
    </location>
</feature>
<dbReference type="RefSeq" id="WP_245824144.1">
    <property type="nucleotide sequence ID" value="NZ_LN889764.1"/>
</dbReference>
<dbReference type="STRING" id="671072.PL921480087"/>
<proteinExistence type="inferred from homology"/>
<dbReference type="InterPro" id="IPR003660">
    <property type="entry name" value="HAMP_dom"/>
</dbReference>
<keyword evidence="5" id="KW-1003">Cell membrane</keyword>
<reference evidence="23" key="1">
    <citation type="submission" date="2015-10" db="EMBL/GenBank/DDBJ databases">
        <authorList>
            <person name="Regsiter A."/>
            <person name="william w."/>
        </authorList>
    </citation>
    <scope>NUCLEOTIDE SEQUENCE [LARGE SCALE GENOMIC DNA]</scope>
</reference>
<dbReference type="InterPro" id="IPR011006">
    <property type="entry name" value="CheY-like_superfamily"/>
</dbReference>
<dbReference type="EC" id="2.7.13.3" evidence="4"/>
<dbReference type="InterPro" id="IPR003594">
    <property type="entry name" value="HATPase_dom"/>
</dbReference>
<name>A0A1J1LW69_9CYAN</name>
<keyword evidence="17" id="KW-0175">Coiled coil</keyword>
<dbReference type="SUPFAM" id="SSF55874">
    <property type="entry name" value="ATPase domain of HSP90 chaperone/DNA topoisomerase II/histidine kinase"/>
    <property type="match status" value="1"/>
</dbReference>
<evidence type="ECO:0000259" key="20">
    <source>
        <dbReference type="PROSITE" id="PS50110"/>
    </source>
</evidence>
<evidence type="ECO:0000313" key="23">
    <source>
        <dbReference type="Proteomes" id="UP000184315"/>
    </source>
</evidence>
<feature type="coiled-coil region" evidence="17">
    <location>
        <begin position="438"/>
        <end position="465"/>
    </location>
</feature>
<evidence type="ECO:0000256" key="16">
    <source>
        <dbReference type="PROSITE-ProRule" id="PRU00169"/>
    </source>
</evidence>
<dbReference type="Pfam" id="PF00672">
    <property type="entry name" value="HAMP"/>
    <property type="match status" value="1"/>
</dbReference>
<evidence type="ECO:0000256" key="1">
    <source>
        <dbReference type="ARBA" id="ARBA00000085"/>
    </source>
</evidence>
<dbReference type="InterPro" id="IPR005467">
    <property type="entry name" value="His_kinase_dom"/>
</dbReference>
<evidence type="ECO:0000256" key="15">
    <source>
        <dbReference type="ARBA" id="ARBA00074306"/>
    </source>
</evidence>